<name>J3K5C7_COCIM</name>
<sequence length="149" mass="17072">MEQSDQIKVASVTSSGEIIPISSLDLQVQQCSRTTFNLEQLSRALKYSKSLPPSSRDQILHEQEQLYVKANFCEAIQHIYYRLLDGCKKTTYILQKCKYQRQPKQAIFARKILENLLSDSTQQIEMLEHNTLAFLRTSATNNTVDGSQI</sequence>
<dbReference type="InParanoid" id="J3K5C7"/>
<dbReference type="Proteomes" id="UP000001261">
    <property type="component" value="Unassembled WGS sequence"/>
</dbReference>
<dbReference type="KEGG" id="cim:CIMG_13226"/>
<accession>J3K5C7</accession>
<dbReference type="VEuPathDB" id="FungiDB:CIMG_13226"/>
<protein>
    <submittedName>
        <fullName evidence="1">Uncharacterized protein</fullName>
    </submittedName>
</protein>
<evidence type="ECO:0000313" key="2">
    <source>
        <dbReference type="Proteomes" id="UP000001261"/>
    </source>
</evidence>
<dbReference type="EMBL" id="GG704913">
    <property type="protein sequence ID" value="EAS29620.3"/>
    <property type="molecule type" value="Genomic_DNA"/>
</dbReference>
<proteinExistence type="predicted"/>
<dbReference type="RefSeq" id="XP_001241203.2">
    <property type="nucleotide sequence ID" value="XM_001241202.2"/>
</dbReference>
<dbReference type="AlphaFoldDB" id="J3K5C7"/>
<reference evidence="2" key="2">
    <citation type="journal article" date="2010" name="Genome Res.">
        <title>Population genomic sequencing of Coccidioides fungi reveals recent hybridization and transposon control.</title>
        <authorList>
            <person name="Neafsey D.E."/>
            <person name="Barker B.M."/>
            <person name="Sharpton T.J."/>
            <person name="Stajich J.E."/>
            <person name="Park D.J."/>
            <person name="Whiston E."/>
            <person name="Hung C.-Y."/>
            <person name="McMahan C."/>
            <person name="White J."/>
            <person name="Sykes S."/>
            <person name="Heiman D."/>
            <person name="Young S."/>
            <person name="Zeng Q."/>
            <person name="Abouelleil A."/>
            <person name="Aftuck L."/>
            <person name="Bessette D."/>
            <person name="Brown A."/>
            <person name="FitzGerald M."/>
            <person name="Lui A."/>
            <person name="Macdonald J.P."/>
            <person name="Priest M."/>
            <person name="Orbach M.J."/>
            <person name="Galgiani J.N."/>
            <person name="Kirkland T.N."/>
            <person name="Cole G.T."/>
            <person name="Birren B.W."/>
            <person name="Henn M.R."/>
            <person name="Taylor J.W."/>
            <person name="Rounsley S.D."/>
        </authorList>
    </citation>
    <scope>GENOME REANNOTATION</scope>
    <source>
        <strain evidence="2">RS</strain>
    </source>
</reference>
<dbReference type="GeneID" id="24164853"/>
<gene>
    <name evidence="1" type="ORF">CIMG_13226</name>
</gene>
<dbReference type="OMA" id="AIQRICY"/>
<evidence type="ECO:0000313" key="1">
    <source>
        <dbReference type="EMBL" id="EAS29620.3"/>
    </source>
</evidence>
<reference evidence="2" key="1">
    <citation type="journal article" date="2009" name="Genome Res.">
        <title>Comparative genomic analyses of the human fungal pathogens Coccidioides and their relatives.</title>
        <authorList>
            <person name="Sharpton T.J."/>
            <person name="Stajich J.E."/>
            <person name="Rounsley S.D."/>
            <person name="Gardner M.J."/>
            <person name="Wortman J.R."/>
            <person name="Jordar V.S."/>
            <person name="Maiti R."/>
            <person name="Kodira C.D."/>
            <person name="Neafsey D.E."/>
            <person name="Zeng Q."/>
            <person name="Hung C.-Y."/>
            <person name="McMahan C."/>
            <person name="Muszewska A."/>
            <person name="Grynberg M."/>
            <person name="Mandel M.A."/>
            <person name="Kellner E.M."/>
            <person name="Barker B.M."/>
            <person name="Galgiani J.N."/>
            <person name="Orbach M.J."/>
            <person name="Kirkland T.N."/>
            <person name="Cole G.T."/>
            <person name="Henn M.R."/>
            <person name="Birren B.W."/>
            <person name="Taylor J.W."/>
        </authorList>
    </citation>
    <scope>NUCLEOTIDE SEQUENCE [LARGE SCALE GENOMIC DNA]</scope>
    <source>
        <strain evidence="2">RS</strain>
    </source>
</reference>
<organism evidence="1 2">
    <name type="scientific">Coccidioides immitis (strain RS)</name>
    <name type="common">Valley fever fungus</name>
    <dbReference type="NCBI Taxonomy" id="246410"/>
    <lineage>
        <taxon>Eukaryota</taxon>
        <taxon>Fungi</taxon>
        <taxon>Dikarya</taxon>
        <taxon>Ascomycota</taxon>
        <taxon>Pezizomycotina</taxon>
        <taxon>Eurotiomycetes</taxon>
        <taxon>Eurotiomycetidae</taxon>
        <taxon>Onygenales</taxon>
        <taxon>Onygenaceae</taxon>
        <taxon>Coccidioides</taxon>
    </lineage>
</organism>
<keyword evidence="2" id="KW-1185">Reference proteome</keyword>